<feature type="domain" description="Resolvase/invertase-type recombinase catalytic" evidence="7">
    <location>
        <begin position="1"/>
        <end position="42"/>
    </location>
</feature>
<dbReference type="SUPFAM" id="SSF53041">
    <property type="entry name" value="Resolvase-like"/>
    <property type="match status" value="1"/>
</dbReference>
<protein>
    <submittedName>
        <fullName evidence="8">DNA invertase</fullName>
    </submittedName>
</protein>
<dbReference type="InterPro" id="IPR006118">
    <property type="entry name" value="Recombinase_CS"/>
</dbReference>
<dbReference type="GO" id="GO:0000150">
    <property type="term" value="F:DNA strand exchange activity"/>
    <property type="evidence" value="ECO:0007669"/>
    <property type="project" value="UniProtKB-KW"/>
</dbReference>
<dbReference type="PROSITE" id="PS00397">
    <property type="entry name" value="RECOMBINASES_1"/>
    <property type="match status" value="1"/>
</dbReference>
<dbReference type="PROSITE" id="PS51736">
    <property type="entry name" value="RECOMBINASES_3"/>
    <property type="match status" value="1"/>
</dbReference>
<organism evidence="8 9">
    <name type="scientific">Escherichia phage vB_EcoM-613R3</name>
    <dbReference type="NCBI Taxonomy" id="2946085"/>
    <lineage>
        <taxon>Viruses</taxon>
        <taxon>Duplodnaviria</taxon>
        <taxon>Heunggongvirae</taxon>
        <taxon>Uroviricota</taxon>
        <taxon>Caudoviricetes</taxon>
        <taxon>Peduoviridae</taxon>
        <taxon>Inibicvirus</taxon>
        <taxon>Inibicvirus 613R3</taxon>
    </lineage>
</organism>
<keyword evidence="9" id="KW-1185">Reference proteome</keyword>
<keyword evidence="4" id="KW-0233">DNA recombination</keyword>
<evidence type="ECO:0000256" key="2">
    <source>
        <dbReference type="ARBA" id="ARBA00023100"/>
    </source>
</evidence>
<evidence type="ECO:0000313" key="9">
    <source>
        <dbReference type="Proteomes" id="UP001156385"/>
    </source>
</evidence>
<keyword evidence="1" id="KW-0229">DNA integration</keyword>
<dbReference type="Pfam" id="PF00239">
    <property type="entry name" value="Resolvase"/>
    <property type="match status" value="1"/>
</dbReference>
<dbReference type="InterPro" id="IPR006119">
    <property type="entry name" value="Resolv_N"/>
</dbReference>
<keyword evidence="2" id="KW-0230">DNA invertase</keyword>
<keyword evidence="3" id="KW-0238">DNA-binding</keyword>
<dbReference type="Proteomes" id="UP001156385">
    <property type="component" value="Segment"/>
</dbReference>
<dbReference type="Gene3D" id="3.40.50.1390">
    <property type="entry name" value="Resolvase, N-terminal catalytic domain"/>
    <property type="match status" value="1"/>
</dbReference>
<evidence type="ECO:0000256" key="5">
    <source>
        <dbReference type="PIRSR" id="PIRSR606118-50"/>
    </source>
</evidence>
<name>A0A9E7IDQ4_9CAUD</name>
<evidence type="ECO:0000256" key="4">
    <source>
        <dbReference type="ARBA" id="ARBA00023172"/>
    </source>
</evidence>
<dbReference type="EMBL" id="ON470592">
    <property type="protein sequence ID" value="URE76602.1"/>
    <property type="molecule type" value="Genomic_DNA"/>
</dbReference>
<evidence type="ECO:0000259" key="7">
    <source>
        <dbReference type="PROSITE" id="PS51736"/>
    </source>
</evidence>
<dbReference type="GO" id="GO:0003677">
    <property type="term" value="F:DNA binding"/>
    <property type="evidence" value="ECO:0007669"/>
    <property type="project" value="UniProtKB-KW"/>
</dbReference>
<evidence type="ECO:0000313" key="8">
    <source>
        <dbReference type="EMBL" id="URE76602.1"/>
    </source>
</evidence>
<dbReference type="InterPro" id="IPR036162">
    <property type="entry name" value="Resolvase-like_N_sf"/>
</dbReference>
<feature type="active site" description="O-(5'-phospho-DNA)-serine intermediate" evidence="5 6">
    <location>
        <position position="9"/>
    </location>
</feature>
<evidence type="ECO:0000256" key="1">
    <source>
        <dbReference type="ARBA" id="ARBA00022908"/>
    </source>
</evidence>
<evidence type="ECO:0000256" key="6">
    <source>
        <dbReference type="PROSITE-ProRule" id="PRU10137"/>
    </source>
</evidence>
<reference evidence="8" key="1">
    <citation type="submission" date="2022-05" db="EMBL/GenBank/DDBJ databases">
        <authorList>
            <person name="Lopez-Diaz M."/>
            <person name="Bleriot I."/>
            <person name="Pacios O."/>
            <person name="Fernandez-Garcia L."/>
            <person name="Blasco L."/>
            <person name="Ambroa A."/>
            <person name="Ortiz-Cartagena C."/>
            <person name="Woodford N."/>
            <person name="Ellington M.J."/>
            <person name="Tomas M."/>
        </authorList>
    </citation>
    <scope>NUCLEOTIDE SEQUENCE</scope>
</reference>
<dbReference type="GO" id="GO:0015074">
    <property type="term" value="P:DNA integration"/>
    <property type="evidence" value="ECO:0007669"/>
    <property type="project" value="UniProtKB-KW"/>
</dbReference>
<accession>A0A9E7IDQ4</accession>
<evidence type="ECO:0000256" key="3">
    <source>
        <dbReference type="ARBA" id="ARBA00023125"/>
    </source>
</evidence>
<proteinExistence type="predicted"/>
<sequence>MFIGYVRVSTNDQNTALQRNELECAGCELIFEDKISGKTSIRLAGAKEVTQNLVRGRYACGLETGSPRVSQRYTNNFPHPLLMSQCVRHRPTLTNSPSTDQPGQ</sequence>